<name>A0AA49GCU4_9BACT</name>
<dbReference type="RefSeq" id="WP_308349000.1">
    <property type="nucleotide sequence ID" value="NZ_CP129971.1"/>
</dbReference>
<feature type="chain" id="PRO_5041306816" description="Type IX secretion system membrane protein PorP/SprF" evidence="1">
    <location>
        <begin position="21"/>
        <end position="272"/>
    </location>
</feature>
<dbReference type="AlphaFoldDB" id="A0AA49GCU4"/>
<sequence length="272" mass="30257">MKKFNQILPILLFTAFQIHAQSIYAPVSSRVIGMGDASVTLDGYWASFQNTAGITTTESLEVGATYENRFGMPGMDFMAAGVTGKLPFGYAALNVFRFGDDIYNEHKISFGYATAIGIIKLGGRANYLQYQVQDFGSKGTYSIDFGGIATITPQLIVGAQALNISQSSLLTGEDRRVPTLLKLGVSYRPRDYFMLNAEIEKDIVKPSMLKLGAEYRFLNKFYLRTGVNSGSFQSFYGLGFSYLSLQWDYALSNHAEMGFSHSLSMHYKLRRK</sequence>
<dbReference type="EMBL" id="CP129971">
    <property type="protein sequence ID" value="WKK78030.2"/>
    <property type="molecule type" value="Genomic_DNA"/>
</dbReference>
<dbReference type="KEGG" id="msaa:QYS49_13790"/>
<accession>A0AA49GCU4</accession>
<evidence type="ECO:0000313" key="3">
    <source>
        <dbReference type="Proteomes" id="UP001230496"/>
    </source>
</evidence>
<organism evidence="2 3">
    <name type="scientific">Marivirga salinarum</name>
    <dbReference type="NCBI Taxonomy" id="3059078"/>
    <lineage>
        <taxon>Bacteria</taxon>
        <taxon>Pseudomonadati</taxon>
        <taxon>Bacteroidota</taxon>
        <taxon>Cytophagia</taxon>
        <taxon>Cytophagales</taxon>
        <taxon>Marivirgaceae</taxon>
        <taxon>Marivirga</taxon>
    </lineage>
</organism>
<evidence type="ECO:0000313" key="2">
    <source>
        <dbReference type="EMBL" id="WKK78030.2"/>
    </source>
</evidence>
<keyword evidence="1" id="KW-0732">Signal</keyword>
<evidence type="ECO:0000256" key="1">
    <source>
        <dbReference type="SAM" id="SignalP"/>
    </source>
</evidence>
<proteinExistence type="predicted"/>
<reference evidence="2 3" key="1">
    <citation type="submission" date="2023-08" db="EMBL/GenBank/DDBJ databases">
        <title>Comparative genomics and taxonomic characterization of three novel marine species of genus Marivirga.</title>
        <authorList>
            <person name="Muhammad N."/>
            <person name="Kim S.-G."/>
        </authorList>
    </citation>
    <scope>NUCLEOTIDE SEQUENCE [LARGE SCALE GENOMIC DNA]</scope>
    <source>
        <strain evidence="2 3">BDSF4-3</strain>
    </source>
</reference>
<gene>
    <name evidence="2" type="ORF">QYS49_13790</name>
</gene>
<feature type="signal peptide" evidence="1">
    <location>
        <begin position="1"/>
        <end position="20"/>
    </location>
</feature>
<keyword evidence="3" id="KW-1185">Reference proteome</keyword>
<protein>
    <recommendedName>
        <fullName evidence="4">Type IX secretion system membrane protein PorP/SprF</fullName>
    </recommendedName>
</protein>
<dbReference type="Proteomes" id="UP001230496">
    <property type="component" value="Chromosome"/>
</dbReference>
<evidence type="ECO:0008006" key="4">
    <source>
        <dbReference type="Google" id="ProtNLM"/>
    </source>
</evidence>